<accession>A0A8J2L3T3</accession>
<evidence type="ECO:0000259" key="2">
    <source>
        <dbReference type="PROSITE" id="PS50191"/>
    </source>
</evidence>
<organism evidence="3 4">
    <name type="scientific">Allacma fusca</name>
    <dbReference type="NCBI Taxonomy" id="39272"/>
    <lineage>
        <taxon>Eukaryota</taxon>
        <taxon>Metazoa</taxon>
        <taxon>Ecdysozoa</taxon>
        <taxon>Arthropoda</taxon>
        <taxon>Hexapoda</taxon>
        <taxon>Collembola</taxon>
        <taxon>Symphypleona</taxon>
        <taxon>Sminthuridae</taxon>
        <taxon>Allacma</taxon>
    </lineage>
</organism>
<dbReference type="InterPro" id="IPR001251">
    <property type="entry name" value="CRAL-TRIO_dom"/>
</dbReference>
<dbReference type="SMART" id="SM00516">
    <property type="entry name" value="SEC14"/>
    <property type="match status" value="1"/>
</dbReference>
<dbReference type="PANTHER" id="PTHR23324:SF83">
    <property type="entry name" value="SEC14-LIKE PROTEIN 2"/>
    <property type="match status" value="1"/>
</dbReference>
<dbReference type="Pfam" id="PF00650">
    <property type="entry name" value="CRAL_TRIO"/>
    <property type="match status" value="1"/>
</dbReference>
<dbReference type="PROSITE" id="PS50191">
    <property type="entry name" value="CRAL_TRIO"/>
    <property type="match status" value="1"/>
</dbReference>
<dbReference type="EMBL" id="CAJVCH010546856">
    <property type="protein sequence ID" value="CAG7828257.1"/>
    <property type="molecule type" value="Genomic_DNA"/>
</dbReference>
<evidence type="ECO:0000313" key="4">
    <source>
        <dbReference type="Proteomes" id="UP000708208"/>
    </source>
</evidence>
<comment type="caution">
    <text evidence="3">The sequence shown here is derived from an EMBL/GenBank/DDBJ whole genome shotgun (WGS) entry which is preliminary data.</text>
</comment>
<gene>
    <name evidence="3" type="ORF">AFUS01_LOCUS38199</name>
</gene>
<sequence>MFTPLIIFLAVIANVKGLINTTVEVSELDPKGKDHVLPMEVHKKIYSYTKYARAFKNMTFEQTVDFMNDLYAWQAPSDIQKNFPYTLWGYDYERRPVWIHEVGRQDWRSIQEQGRMDILEKYFVKCLIHVVQSLAAADKPGDEIRTGVFIWDLEGFSMRQIGHFPTVASLAGWAVRYGDVPLDLVGRVFIINSNFATKLAADIARPLLGRVLEKVEIYGTNRNSWLPRILKTVPLEVLPPWYGGNTDATPVAVYG</sequence>
<evidence type="ECO:0000313" key="3">
    <source>
        <dbReference type="EMBL" id="CAG7828257.1"/>
    </source>
</evidence>
<feature type="domain" description="CRAL-TRIO" evidence="2">
    <location>
        <begin position="75"/>
        <end position="250"/>
    </location>
</feature>
<evidence type="ECO:0000256" key="1">
    <source>
        <dbReference type="SAM" id="SignalP"/>
    </source>
</evidence>
<dbReference type="CDD" id="cd00170">
    <property type="entry name" value="SEC14"/>
    <property type="match status" value="1"/>
</dbReference>
<feature type="signal peptide" evidence="1">
    <location>
        <begin position="1"/>
        <end position="17"/>
    </location>
</feature>
<protein>
    <recommendedName>
        <fullName evidence="2">CRAL-TRIO domain-containing protein</fullName>
    </recommendedName>
</protein>
<dbReference type="AlphaFoldDB" id="A0A8J2L3T3"/>
<feature type="chain" id="PRO_5035219981" description="CRAL-TRIO domain-containing protein" evidence="1">
    <location>
        <begin position="18"/>
        <end position="255"/>
    </location>
</feature>
<dbReference type="GO" id="GO:0005737">
    <property type="term" value="C:cytoplasm"/>
    <property type="evidence" value="ECO:0007669"/>
    <property type="project" value="TreeGrafter"/>
</dbReference>
<proteinExistence type="predicted"/>
<dbReference type="OrthoDB" id="1434354at2759"/>
<dbReference type="PANTHER" id="PTHR23324">
    <property type="entry name" value="SEC14 RELATED PROTEIN"/>
    <property type="match status" value="1"/>
</dbReference>
<name>A0A8J2L3T3_9HEXA</name>
<dbReference type="InterPro" id="IPR051064">
    <property type="entry name" value="SEC14/CRAL-TRIO_domain"/>
</dbReference>
<keyword evidence="4" id="KW-1185">Reference proteome</keyword>
<reference evidence="3" key="1">
    <citation type="submission" date="2021-06" db="EMBL/GenBank/DDBJ databases">
        <authorList>
            <person name="Hodson N. C."/>
            <person name="Mongue J. A."/>
            <person name="Jaron S. K."/>
        </authorList>
    </citation>
    <scope>NUCLEOTIDE SEQUENCE</scope>
</reference>
<dbReference type="Proteomes" id="UP000708208">
    <property type="component" value="Unassembled WGS sequence"/>
</dbReference>
<keyword evidence="1" id="KW-0732">Signal</keyword>